<comment type="caution">
    <text evidence="7">The sequence shown here is derived from an EMBL/GenBank/DDBJ whole genome shotgun (WGS) entry which is preliminary data.</text>
</comment>
<proteinExistence type="predicted"/>
<evidence type="ECO:0000256" key="4">
    <source>
        <dbReference type="ARBA" id="ARBA00023069"/>
    </source>
</evidence>
<dbReference type="PANTHER" id="PTHR45973">
    <property type="entry name" value="PROTEIN PHOSPHATASE 1 REGULATORY SUBUNIT SDS22-RELATED"/>
    <property type="match status" value="1"/>
</dbReference>
<dbReference type="SMART" id="SM00365">
    <property type="entry name" value="LRR_SD22"/>
    <property type="match status" value="3"/>
</dbReference>
<protein>
    <submittedName>
        <fullName evidence="7">Uncharacterized protein</fullName>
    </submittedName>
</protein>
<dbReference type="InterPro" id="IPR025875">
    <property type="entry name" value="Leu-rich_rpt_4"/>
</dbReference>
<dbReference type="InterPro" id="IPR001611">
    <property type="entry name" value="Leu-rich_rpt"/>
</dbReference>
<name>A0A8K1C5F1_PYTOL</name>
<organism evidence="7 8">
    <name type="scientific">Pythium oligandrum</name>
    <name type="common">Mycoparasitic fungus</name>
    <dbReference type="NCBI Taxonomy" id="41045"/>
    <lineage>
        <taxon>Eukaryota</taxon>
        <taxon>Sar</taxon>
        <taxon>Stramenopiles</taxon>
        <taxon>Oomycota</taxon>
        <taxon>Peronosporomycetes</taxon>
        <taxon>Pythiales</taxon>
        <taxon>Pythiaceae</taxon>
        <taxon>Pythium</taxon>
    </lineage>
</organism>
<keyword evidence="5" id="KW-0966">Cell projection</keyword>
<evidence type="ECO:0000256" key="5">
    <source>
        <dbReference type="ARBA" id="ARBA00023273"/>
    </source>
</evidence>
<evidence type="ECO:0000256" key="6">
    <source>
        <dbReference type="SAM" id="Coils"/>
    </source>
</evidence>
<dbReference type="InterPro" id="IPR050576">
    <property type="entry name" value="Cilia_flagella_integrity"/>
</dbReference>
<dbReference type="PANTHER" id="PTHR45973:SF9">
    <property type="entry name" value="LEUCINE-RICH REPEAT-CONTAINING PROTEIN 46"/>
    <property type="match status" value="1"/>
</dbReference>
<keyword evidence="6" id="KW-0175">Coiled coil</keyword>
<comment type="subcellular location">
    <subcellularLocation>
        <location evidence="1">Cell projection</location>
        <location evidence="1">Cilium</location>
    </subcellularLocation>
</comment>
<dbReference type="EMBL" id="SPLM01000145">
    <property type="protein sequence ID" value="TMW56770.1"/>
    <property type="molecule type" value="Genomic_DNA"/>
</dbReference>
<evidence type="ECO:0000256" key="2">
    <source>
        <dbReference type="ARBA" id="ARBA00022614"/>
    </source>
</evidence>
<evidence type="ECO:0000256" key="1">
    <source>
        <dbReference type="ARBA" id="ARBA00004138"/>
    </source>
</evidence>
<keyword evidence="2" id="KW-0433">Leucine-rich repeat</keyword>
<dbReference type="InterPro" id="IPR032675">
    <property type="entry name" value="LRR_dom_sf"/>
</dbReference>
<gene>
    <name evidence="7" type="ORF">Poli38472_006780</name>
</gene>
<evidence type="ECO:0000256" key="3">
    <source>
        <dbReference type="ARBA" id="ARBA00022737"/>
    </source>
</evidence>
<dbReference type="Proteomes" id="UP000794436">
    <property type="component" value="Unassembled WGS sequence"/>
</dbReference>
<feature type="coiled-coil region" evidence="6">
    <location>
        <begin position="341"/>
        <end position="368"/>
    </location>
</feature>
<keyword evidence="3" id="KW-0677">Repeat</keyword>
<dbReference type="OrthoDB" id="7451790at2759"/>
<evidence type="ECO:0000313" key="8">
    <source>
        <dbReference type="Proteomes" id="UP000794436"/>
    </source>
</evidence>
<dbReference type="Gene3D" id="3.80.10.10">
    <property type="entry name" value="Ribonuclease Inhibitor"/>
    <property type="match status" value="2"/>
</dbReference>
<accession>A0A8K1C5F1</accession>
<feature type="coiled-coil region" evidence="6">
    <location>
        <begin position="272"/>
        <end position="317"/>
    </location>
</feature>
<dbReference type="AlphaFoldDB" id="A0A8K1C5F1"/>
<reference evidence="7" key="1">
    <citation type="submission" date="2019-03" db="EMBL/GenBank/DDBJ databases">
        <title>Long read genome sequence of the mycoparasitic Pythium oligandrum ATCC 38472 isolated from sugarbeet rhizosphere.</title>
        <authorList>
            <person name="Gaulin E."/>
        </authorList>
    </citation>
    <scope>NUCLEOTIDE SEQUENCE</scope>
    <source>
        <strain evidence="7">ATCC 38472_TT</strain>
    </source>
</reference>
<keyword evidence="8" id="KW-1185">Reference proteome</keyword>
<dbReference type="SUPFAM" id="SSF52058">
    <property type="entry name" value="L domain-like"/>
    <property type="match status" value="1"/>
</dbReference>
<evidence type="ECO:0000313" key="7">
    <source>
        <dbReference type="EMBL" id="TMW56770.1"/>
    </source>
</evidence>
<sequence length="410" mass="47335">MASKGNERMLTFSAITEVTGTEAHEHVEEIEIVFAHYEDVEAQALRRCWGLKTLTLINCKLTRIPLLTLVRESLVHLCLSAQAITRMEALDLPHLRKLYLQQNLIERIEGLEQCRKLQTLWLYGNRITQIENLSSCSDLRELGLQDNLITTLQCEKGTGLNALVNLERLFLAKNCVRNVDDLQVLRQLPILHELSFSDAHFGSNPVVRHPEYRSLAMTSLRQLQSLDGIGIEDSERAVVVDAFLSKTLAFNDKIAELMLQYEHDMRTIETRKQRGRSNAEMLQRELVEALNDVEQCVLQGQKELEEEKERQIKLREQNTAMFAENVENLRSRWHEMVDQQLQEELQALEKEELLFDFLEQEAAAEESLALTIATLQCTHPDTIAFQHLPQHVPDYSHPECQWAIEAERFE</sequence>
<dbReference type="PROSITE" id="PS51450">
    <property type="entry name" value="LRR"/>
    <property type="match status" value="3"/>
</dbReference>
<keyword evidence="4" id="KW-0969">Cilium</keyword>
<dbReference type="Pfam" id="PF12799">
    <property type="entry name" value="LRR_4"/>
    <property type="match status" value="1"/>
</dbReference>